<protein>
    <submittedName>
        <fullName evidence="3">EAL domain-containing protein</fullName>
    </submittedName>
</protein>
<dbReference type="Pfam" id="PF00563">
    <property type="entry name" value="EAL"/>
    <property type="match status" value="1"/>
</dbReference>
<dbReference type="Gene3D" id="3.30.70.270">
    <property type="match status" value="1"/>
</dbReference>
<feature type="domain" description="EAL" evidence="1">
    <location>
        <begin position="293"/>
        <end position="550"/>
    </location>
</feature>
<accession>A0ABV7WPN8</accession>
<keyword evidence="4" id="KW-1185">Reference proteome</keyword>
<dbReference type="InterPro" id="IPR052155">
    <property type="entry name" value="Biofilm_reg_signaling"/>
</dbReference>
<dbReference type="Gene3D" id="3.20.20.450">
    <property type="entry name" value="EAL domain"/>
    <property type="match status" value="1"/>
</dbReference>
<dbReference type="InterPro" id="IPR043128">
    <property type="entry name" value="Rev_trsase/Diguanyl_cyclase"/>
</dbReference>
<dbReference type="NCBIfam" id="TIGR00254">
    <property type="entry name" value="GGDEF"/>
    <property type="match status" value="1"/>
</dbReference>
<dbReference type="EMBL" id="JBHRYN010000008">
    <property type="protein sequence ID" value="MFC3701196.1"/>
    <property type="molecule type" value="Genomic_DNA"/>
</dbReference>
<dbReference type="Proteomes" id="UP001595710">
    <property type="component" value="Unassembled WGS sequence"/>
</dbReference>
<dbReference type="SMART" id="SM00267">
    <property type="entry name" value="GGDEF"/>
    <property type="match status" value="1"/>
</dbReference>
<dbReference type="InterPro" id="IPR029787">
    <property type="entry name" value="Nucleotide_cyclase"/>
</dbReference>
<sequence length="550" mass="63125">MRRSEALYQPSYRDIVDELSQPVAVFDNYFNLIYANLQFNEHVSRKPTSLFELLPNTANIDTQQIQQTLLIDGRWQSHVESQTQSGQSLYLTLTSLNSDGRQRYVATFEFSLLVTAPNLSFIHQKDPLTSLPNRYSFLERLRQRIVSAEQDPNFAILYFDIDHFKDINELYGHEAGDQLLNACAEKIRDMLRKSDVLARLSGDEFAAMVEYGEDHEMPYLCHRLMRSFERPVSVGRQTFQVSISIGIAFYPDQGTTEQQLLINAERAMFAAKKSGRAQFQLFDRKLSLKNEAQQRMVESLRFSLQYEPEQFSAAYQPLYNLQTGEFKGVEVLSRWCSPELGQVAPDKFIALAEARGLINLHSARMFALIERDVLSWCHGNEHYSPVIAVNVSVQQIDDQAFQSLILTLNEKVKAANWQLELEVIESQLMTLTDRVIEQFTQWREVGIRIAIDDFGTGYSCLAYLHQLPIDKLKIDRQFLKTKTQSRKEDQIIYAILSMANALNIEVLAEGIESDEQRERLQQLGCQTGQGFGLAKPQPWHKRLMAALPAL</sequence>
<reference evidence="4" key="1">
    <citation type="journal article" date="2019" name="Int. J. Syst. Evol. Microbiol.">
        <title>The Global Catalogue of Microorganisms (GCM) 10K type strain sequencing project: providing services to taxonomists for standard genome sequencing and annotation.</title>
        <authorList>
            <consortium name="The Broad Institute Genomics Platform"/>
            <consortium name="The Broad Institute Genome Sequencing Center for Infectious Disease"/>
            <person name="Wu L."/>
            <person name="Ma J."/>
        </authorList>
    </citation>
    <scope>NUCLEOTIDE SEQUENCE [LARGE SCALE GENOMIC DNA]</scope>
    <source>
        <strain evidence="4">CECT 8288</strain>
    </source>
</reference>
<dbReference type="InterPro" id="IPR000160">
    <property type="entry name" value="GGDEF_dom"/>
</dbReference>
<dbReference type="RefSeq" id="WP_290282813.1">
    <property type="nucleotide sequence ID" value="NZ_JAUFQI010000001.1"/>
</dbReference>
<dbReference type="InterPro" id="IPR001633">
    <property type="entry name" value="EAL_dom"/>
</dbReference>
<dbReference type="SUPFAM" id="SSF141868">
    <property type="entry name" value="EAL domain-like"/>
    <property type="match status" value="1"/>
</dbReference>
<evidence type="ECO:0000259" key="2">
    <source>
        <dbReference type="PROSITE" id="PS50887"/>
    </source>
</evidence>
<dbReference type="SUPFAM" id="SSF55073">
    <property type="entry name" value="Nucleotide cyclase"/>
    <property type="match status" value="1"/>
</dbReference>
<dbReference type="InterPro" id="IPR035919">
    <property type="entry name" value="EAL_sf"/>
</dbReference>
<dbReference type="SMART" id="SM00052">
    <property type="entry name" value="EAL"/>
    <property type="match status" value="1"/>
</dbReference>
<dbReference type="PROSITE" id="PS50883">
    <property type="entry name" value="EAL"/>
    <property type="match status" value="1"/>
</dbReference>
<dbReference type="Pfam" id="PF00990">
    <property type="entry name" value="GGDEF"/>
    <property type="match status" value="1"/>
</dbReference>
<dbReference type="PANTHER" id="PTHR44757">
    <property type="entry name" value="DIGUANYLATE CYCLASE DGCP"/>
    <property type="match status" value="1"/>
</dbReference>
<name>A0ABV7WPN8_9GAMM</name>
<dbReference type="PANTHER" id="PTHR44757:SF2">
    <property type="entry name" value="BIOFILM ARCHITECTURE MAINTENANCE PROTEIN MBAA"/>
    <property type="match status" value="1"/>
</dbReference>
<evidence type="ECO:0000313" key="3">
    <source>
        <dbReference type="EMBL" id="MFC3701196.1"/>
    </source>
</evidence>
<dbReference type="CDD" id="cd01948">
    <property type="entry name" value="EAL"/>
    <property type="match status" value="1"/>
</dbReference>
<proteinExistence type="predicted"/>
<dbReference type="CDD" id="cd01949">
    <property type="entry name" value="GGDEF"/>
    <property type="match status" value="1"/>
</dbReference>
<evidence type="ECO:0000313" key="4">
    <source>
        <dbReference type="Proteomes" id="UP001595710"/>
    </source>
</evidence>
<organism evidence="3 4">
    <name type="scientific">Reinekea marina</name>
    <dbReference type="NCBI Taxonomy" id="1310421"/>
    <lineage>
        <taxon>Bacteria</taxon>
        <taxon>Pseudomonadati</taxon>
        <taxon>Pseudomonadota</taxon>
        <taxon>Gammaproteobacteria</taxon>
        <taxon>Oceanospirillales</taxon>
        <taxon>Saccharospirillaceae</taxon>
        <taxon>Reinekea</taxon>
    </lineage>
</organism>
<evidence type="ECO:0000259" key="1">
    <source>
        <dbReference type="PROSITE" id="PS50883"/>
    </source>
</evidence>
<dbReference type="PROSITE" id="PS50887">
    <property type="entry name" value="GGDEF"/>
    <property type="match status" value="1"/>
</dbReference>
<feature type="domain" description="GGDEF" evidence="2">
    <location>
        <begin position="152"/>
        <end position="284"/>
    </location>
</feature>
<gene>
    <name evidence="3" type="ORF">ACFOND_06020</name>
</gene>
<comment type="caution">
    <text evidence="3">The sequence shown here is derived from an EMBL/GenBank/DDBJ whole genome shotgun (WGS) entry which is preliminary data.</text>
</comment>